<evidence type="ECO:0000313" key="4">
    <source>
        <dbReference type="EMBL" id="KGM99906.1"/>
    </source>
</evidence>
<dbReference type="InterPro" id="IPR016188">
    <property type="entry name" value="PurM-like_N"/>
</dbReference>
<dbReference type="SUPFAM" id="SSF56042">
    <property type="entry name" value="PurM C-terminal domain-like"/>
    <property type="match status" value="1"/>
</dbReference>
<accession>A0A0A0II24</accession>
<dbReference type="PIRSF" id="PIRSF005644">
    <property type="entry name" value="Hdrgns_mtr_HypE"/>
    <property type="match status" value="1"/>
</dbReference>
<sequence length="326" mass="35962">MQIGKLEWKDLKNIIDNNRGVKREDVRIRSGIGEDCSVINFGEYECVVSTDPITGADKNIGKLAVHINCNDIASCGVEPLGILVTILAPPNTKLKEIENIMNEINDETKKLNIEILGGHTEITDAVNKMIISCTVMGKTKQGKSVSTAGAKIGDDIVVTKYLCLEGSSIIVNDYYEKAREILTDDEIKEAKNYVNYISVIKEGKIAGDFGVNSMHDITEGGLLGALWEVAEGSNVGFKVYKKQLPITNISKKLCDFFKIDPLKFISSGSMIITCKNGEKLVRELQENNIPAIIVGRITKEGKKLVENNNDNIDVLPVERDELFKII</sequence>
<dbReference type="InterPro" id="IPR036921">
    <property type="entry name" value="PurM-like_N_sf"/>
</dbReference>
<dbReference type="EMBL" id="JDRY01000027">
    <property type="protein sequence ID" value="KGM99906.1"/>
    <property type="molecule type" value="Genomic_DNA"/>
</dbReference>
<feature type="domain" description="PurM-like C-terminal" evidence="3">
    <location>
        <begin position="153"/>
        <end position="302"/>
    </location>
</feature>
<dbReference type="InterPro" id="IPR010918">
    <property type="entry name" value="PurM-like_C_dom"/>
</dbReference>
<comment type="caution">
    <text evidence="4">The sequence shown here is derived from an EMBL/GenBank/DDBJ whole genome shotgun (WGS) entry which is preliminary data.</text>
</comment>
<organism evidence="4 5">
    <name type="scientific">Clostridium botulinum C/D str. DC5</name>
    <dbReference type="NCBI Taxonomy" id="1443128"/>
    <lineage>
        <taxon>Bacteria</taxon>
        <taxon>Bacillati</taxon>
        <taxon>Bacillota</taxon>
        <taxon>Clostridia</taxon>
        <taxon>Eubacteriales</taxon>
        <taxon>Clostridiaceae</taxon>
        <taxon>Clostridium</taxon>
    </lineage>
</organism>
<dbReference type="Proteomes" id="UP000030014">
    <property type="component" value="Unassembled WGS sequence"/>
</dbReference>
<dbReference type="SUPFAM" id="SSF55326">
    <property type="entry name" value="PurM N-terminal domain-like"/>
    <property type="match status" value="1"/>
</dbReference>
<protein>
    <submittedName>
        <fullName evidence="4">AIR synthase</fullName>
    </submittedName>
</protein>
<name>A0A0A0II24_CLOBO</name>
<evidence type="ECO:0000259" key="3">
    <source>
        <dbReference type="Pfam" id="PF02769"/>
    </source>
</evidence>
<proteinExistence type="inferred from homology"/>
<evidence type="ECO:0000259" key="2">
    <source>
        <dbReference type="Pfam" id="PF00586"/>
    </source>
</evidence>
<evidence type="ECO:0000313" key="5">
    <source>
        <dbReference type="Proteomes" id="UP000030014"/>
    </source>
</evidence>
<reference evidence="4 5" key="1">
    <citation type="submission" date="2014-01" db="EMBL/GenBank/DDBJ databases">
        <title>Plasmidome dynamics in the species complex Clostridium novyi sensu lato converts strains of independent lineages into distinctly different pathogens.</title>
        <authorList>
            <person name="Skarin H."/>
            <person name="Segerman B."/>
        </authorList>
    </citation>
    <scope>NUCLEOTIDE SEQUENCE [LARGE SCALE GENOMIC DNA]</scope>
    <source>
        <strain evidence="4 5">DC5</strain>
    </source>
</reference>
<dbReference type="Pfam" id="PF02769">
    <property type="entry name" value="AIRS_C"/>
    <property type="match status" value="1"/>
</dbReference>
<dbReference type="AlphaFoldDB" id="A0A0A0II24"/>
<dbReference type="GO" id="GO:0051604">
    <property type="term" value="P:protein maturation"/>
    <property type="evidence" value="ECO:0007669"/>
    <property type="project" value="TreeGrafter"/>
</dbReference>
<dbReference type="CDD" id="cd06061">
    <property type="entry name" value="PurM-like1"/>
    <property type="match status" value="1"/>
</dbReference>
<comment type="similarity">
    <text evidence="1">Belongs to the HypE family.</text>
</comment>
<feature type="domain" description="PurM-like N-terminal" evidence="2">
    <location>
        <begin position="33"/>
        <end position="138"/>
    </location>
</feature>
<gene>
    <name evidence="4" type="ORF">Z955_05530</name>
</gene>
<dbReference type="Pfam" id="PF00586">
    <property type="entry name" value="AIRS"/>
    <property type="match status" value="1"/>
</dbReference>
<dbReference type="Gene3D" id="3.30.1330.10">
    <property type="entry name" value="PurM-like, N-terminal domain"/>
    <property type="match status" value="1"/>
</dbReference>
<dbReference type="InterPro" id="IPR011854">
    <property type="entry name" value="HypE"/>
</dbReference>
<evidence type="ECO:0000256" key="1">
    <source>
        <dbReference type="ARBA" id="ARBA00006243"/>
    </source>
</evidence>
<dbReference type="RefSeq" id="WP_039257589.1">
    <property type="nucleotide sequence ID" value="NZ_JDRY01000027.1"/>
</dbReference>
<dbReference type="Gene3D" id="3.90.650.10">
    <property type="entry name" value="PurM-like C-terminal domain"/>
    <property type="match status" value="1"/>
</dbReference>
<dbReference type="InterPro" id="IPR036676">
    <property type="entry name" value="PurM-like_C_sf"/>
</dbReference>
<dbReference type="PANTHER" id="PTHR30303:SF4">
    <property type="entry name" value="HYDROGENASE EXPRESSION_FORMATION PROTEIN HYPE"/>
    <property type="match status" value="1"/>
</dbReference>
<dbReference type="PANTHER" id="PTHR30303">
    <property type="entry name" value="HYDROGENASE ISOENZYMES FORMATION PROTEIN HYPE"/>
    <property type="match status" value="1"/>
</dbReference>